<feature type="domain" description="Ubiquinol-cytochrome c chaperone" evidence="2">
    <location>
        <begin position="137"/>
        <end position="274"/>
    </location>
</feature>
<gene>
    <name evidence="3" type="ORF">pdam_00011781</name>
</gene>
<name>A0A3M6U2I3_POCDA</name>
<accession>A0A3M6U2I3</accession>
<dbReference type="PANTHER" id="PTHR12184">
    <property type="entry name" value="UBIQUINOL-CYTOCHROME C REDUCTASE COMPLEX ASSEMBLY FACTOR 1 FAMILY MEMBER"/>
    <property type="match status" value="1"/>
</dbReference>
<keyword evidence="4" id="KW-1185">Reference proteome</keyword>
<dbReference type="Proteomes" id="UP000275408">
    <property type="component" value="Unassembled WGS sequence"/>
</dbReference>
<protein>
    <recommendedName>
        <fullName evidence="2">Ubiquinol-cytochrome c chaperone domain-containing protein</fullName>
    </recommendedName>
</protein>
<dbReference type="EMBL" id="RCHS01002373">
    <property type="protein sequence ID" value="RMX47744.1"/>
    <property type="molecule type" value="Genomic_DNA"/>
</dbReference>
<dbReference type="Pfam" id="PF03981">
    <property type="entry name" value="Ubiq_cyt_C_chap"/>
    <property type="match status" value="1"/>
</dbReference>
<dbReference type="OrthoDB" id="4007at2759"/>
<dbReference type="InterPro" id="IPR021150">
    <property type="entry name" value="Ubiq_cyt_c_chap"/>
</dbReference>
<sequence>MLSVGSKLIFASAGTFRRSLLSKNVFNPKIVQVPLSCLACGKVQVLQNEHEVKGIKTRFILNNASAYKRRFQSTAPGSEGTVGAIENKENGGTWIDKIIKVLKVVAAPLVNKTVLVGGARNMYECCVEGMNFEEFFEALELPDTLQSWFLVLHLHIWMCLVRLKAEGKDGRYMYKTLVRMMWLDVEERIDNLGTIDSVQKRDTLLVLQQQFNGLSIGYDEGLLCDDRVLATVLWRNLFQNKNRTDAEQLGRLVEYVRKNIQHLDSLPTEHVLQDGRITWLPLNEQFEEGDKEDND</sequence>
<reference evidence="3 4" key="1">
    <citation type="journal article" date="2018" name="Sci. Rep.">
        <title>Comparative analysis of the Pocillopora damicornis genome highlights role of immune system in coral evolution.</title>
        <authorList>
            <person name="Cunning R."/>
            <person name="Bay R.A."/>
            <person name="Gillette P."/>
            <person name="Baker A.C."/>
            <person name="Traylor-Knowles N."/>
        </authorList>
    </citation>
    <scope>NUCLEOTIDE SEQUENCE [LARGE SCALE GENOMIC DNA]</scope>
    <source>
        <strain evidence="3">RSMAS</strain>
        <tissue evidence="3">Whole animal</tissue>
    </source>
</reference>
<evidence type="ECO:0000313" key="4">
    <source>
        <dbReference type="Proteomes" id="UP000275408"/>
    </source>
</evidence>
<dbReference type="PANTHER" id="PTHR12184:SF1">
    <property type="entry name" value="UBIQUINOL-CYTOCHROME-C REDUCTASE COMPLEX ASSEMBLY FACTOR 1"/>
    <property type="match status" value="1"/>
</dbReference>
<comment type="caution">
    <text evidence="3">The sequence shown here is derived from an EMBL/GenBank/DDBJ whole genome shotgun (WGS) entry which is preliminary data.</text>
</comment>
<dbReference type="AlphaFoldDB" id="A0A3M6U2I3"/>
<dbReference type="InterPro" id="IPR007129">
    <property type="entry name" value="Ubiqinol_cyt_c_chaperone_CPB3"/>
</dbReference>
<proteinExistence type="inferred from homology"/>
<dbReference type="GO" id="GO:0034551">
    <property type="term" value="P:mitochondrial respiratory chain complex III assembly"/>
    <property type="evidence" value="ECO:0007669"/>
    <property type="project" value="TreeGrafter"/>
</dbReference>
<dbReference type="GO" id="GO:0005739">
    <property type="term" value="C:mitochondrion"/>
    <property type="evidence" value="ECO:0007669"/>
    <property type="project" value="TreeGrafter"/>
</dbReference>
<evidence type="ECO:0000259" key="2">
    <source>
        <dbReference type="Pfam" id="PF03981"/>
    </source>
</evidence>
<dbReference type="STRING" id="46731.A0A3M6U2I3"/>
<evidence type="ECO:0000256" key="1">
    <source>
        <dbReference type="ARBA" id="ARBA00006407"/>
    </source>
</evidence>
<evidence type="ECO:0000313" key="3">
    <source>
        <dbReference type="EMBL" id="RMX47744.1"/>
    </source>
</evidence>
<organism evidence="3 4">
    <name type="scientific">Pocillopora damicornis</name>
    <name type="common">Cauliflower coral</name>
    <name type="synonym">Millepora damicornis</name>
    <dbReference type="NCBI Taxonomy" id="46731"/>
    <lineage>
        <taxon>Eukaryota</taxon>
        <taxon>Metazoa</taxon>
        <taxon>Cnidaria</taxon>
        <taxon>Anthozoa</taxon>
        <taxon>Hexacorallia</taxon>
        <taxon>Scleractinia</taxon>
        <taxon>Astrocoeniina</taxon>
        <taxon>Pocilloporidae</taxon>
        <taxon>Pocillopora</taxon>
    </lineage>
</organism>
<comment type="similarity">
    <text evidence="1">Belongs to the CBP3 family.</text>
</comment>